<evidence type="ECO:0000313" key="3">
    <source>
        <dbReference type="Proteomes" id="UP000690515"/>
    </source>
</evidence>
<organism evidence="2 3">
    <name type="scientific">Zooshikella harenae</name>
    <dbReference type="NCBI Taxonomy" id="2827238"/>
    <lineage>
        <taxon>Bacteria</taxon>
        <taxon>Pseudomonadati</taxon>
        <taxon>Pseudomonadota</taxon>
        <taxon>Gammaproteobacteria</taxon>
        <taxon>Oceanospirillales</taxon>
        <taxon>Zooshikellaceae</taxon>
        <taxon>Zooshikella</taxon>
    </lineage>
</organism>
<comment type="caution">
    <text evidence="2">The sequence shown here is derived from an EMBL/GenBank/DDBJ whole genome shotgun (WGS) entry which is preliminary data.</text>
</comment>
<feature type="transmembrane region" description="Helical" evidence="1">
    <location>
        <begin position="96"/>
        <end position="113"/>
    </location>
</feature>
<keyword evidence="1" id="KW-0472">Membrane</keyword>
<evidence type="ECO:0000256" key="1">
    <source>
        <dbReference type="SAM" id="Phobius"/>
    </source>
</evidence>
<dbReference type="EMBL" id="JAGSOY010000029">
    <property type="protein sequence ID" value="MBU2712004.1"/>
    <property type="molecule type" value="Genomic_DNA"/>
</dbReference>
<keyword evidence="1" id="KW-0812">Transmembrane</keyword>
<proteinExistence type="predicted"/>
<keyword evidence="1" id="KW-1133">Transmembrane helix</keyword>
<gene>
    <name evidence="2" type="ORF">KCG35_13115</name>
</gene>
<sequence>MKKTLAVAGIISTSFISGCASIVSEDVYPVAISSTPASSTFIIQNEEGQTIHQGTTPETVSLNAGNGYFSGADYTVTFSREGYNDLTINLESTVDGWYWGNLLFGGLIGMLIVDPATGAMYKLPAEINSDLTQNSNQLSIMTLDAVAPEDLSKLVKLN</sequence>
<reference evidence="2 3" key="1">
    <citation type="submission" date="2021-04" db="EMBL/GenBank/DDBJ databases">
        <authorList>
            <person name="Pira H."/>
            <person name="Risdian C."/>
            <person name="Wink J."/>
        </authorList>
    </citation>
    <scope>NUCLEOTIDE SEQUENCE [LARGE SCALE GENOMIC DNA]</scope>
    <source>
        <strain evidence="2 3">WH53</strain>
    </source>
</reference>
<protein>
    <recommendedName>
        <fullName evidence="4">PEGA domain-containing protein</fullName>
    </recommendedName>
</protein>
<evidence type="ECO:0000313" key="2">
    <source>
        <dbReference type="EMBL" id="MBU2712004.1"/>
    </source>
</evidence>
<name>A0ABS5ZDE3_9GAMM</name>
<keyword evidence="3" id="KW-1185">Reference proteome</keyword>
<dbReference type="Proteomes" id="UP000690515">
    <property type="component" value="Unassembled WGS sequence"/>
</dbReference>
<dbReference type="PROSITE" id="PS51257">
    <property type="entry name" value="PROKAR_LIPOPROTEIN"/>
    <property type="match status" value="1"/>
</dbReference>
<evidence type="ECO:0008006" key="4">
    <source>
        <dbReference type="Google" id="ProtNLM"/>
    </source>
</evidence>
<accession>A0ABS5ZDE3</accession>